<sequence>MLKLRFFRLFGREKPVRKIVEGWFSPIDFWRKGGKSFHQSSGWDLKGFRVVRQLQYKLRLLNGSGERKIGASVGLDFGDNINKKKSKYSALNTSLGPIIWPILCFDGEISLSTFLGKKLMLVLMFEPRFVFGFFLVFFHI</sequence>
<dbReference type="Proteomes" id="UP000596661">
    <property type="component" value="Chromosome 1"/>
</dbReference>
<dbReference type="AlphaFoldDB" id="A0A803QTT0"/>
<reference evidence="1" key="2">
    <citation type="submission" date="2021-03" db="UniProtKB">
        <authorList>
            <consortium name="EnsemblPlants"/>
        </authorList>
    </citation>
    <scope>IDENTIFICATION</scope>
</reference>
<organism evidence="1 2">
    <name type="scientific">Cannabis sativa</name>
    <name type="common">Hemp</name>
    <name type="synonym">Marijuana</name>
    <dbReference type="NCBI Taxonomy" id="3483"/>
    <lineage>
        <taxon>Eukaryota</taxon>
        <taxon>Viridiplantae</taxon>
        <taxon>Streptophyta</taxon>
        <taxon>Embryophyta</taxon>
        <taxon>Tracheophyta</taxon>
        <taxon>Spermatophyta</taxon>
        <taxon>Magnoliopsida</taxon>
        <taxon>eudicotyledons</taxon>
        <taxon>Gunneridae</taxon>
        <taxon>Pentapetalae</taxon>
        <taxon>rosids</taxon>
        <taxon>fabids</taxon>
        <taxon>Rosales</taxon>
        <taxon>Cannabaceae</taxon>
        <taxon>Cannabis</taxon>
    </lineage>
</organism>
<keyword evidence="2" id="KW-1185">Reference proteome</keyword>
<protein>
    <submittedName>
        <fullName evidence="1">Uncharacterized protein</fullName>
    </submittedName>
</protein>
<evidence type="ECO:0000313" key="2">
    <source>
        <dbReference type="Proteomes" id="UP000596661"/>
    </source>
</evidence>
<evidence type="ECO:0000313" key="1">
    <source>
        <dbReference type="EnsemblPlants" id="cds.novel_model_1301_5bd9a17a"/>
    </source>
</evidence>
<dbReference type="Gramene" id="novel_model_1301_5bd9a17a">
    <property type="protein sequence ID" value="cds.novel_model_1301_5bd9a17a"/>
    <property type="gene ID" value="novel_gene_721_5bd9a17a"/>
</dbReference>
<dbReference type="EMBL" id="UZAU01000024">
    <property type="status" value="NOT_ANNOTATED_CDS"/>
    <property type="molecule type" value="Genomic_DNA"/>
</dbReference>
<accession>A0A803QTT0</accession>
<name>A0A803QTT0_CANSA</name>
<dbReference type="EnsemblPlants" id="novel_model_1301_5bd9a17a">
    <property type="protein sequence ID" value="cds.novel_model_1301_5bd9a17a"/>
    <property type="gene ID" value="novel_gene_721_5bd9a17a"/>
</dbReference>
<proteinExistence type="predicted"/>
<reference evidence="1" key="1">
    <citation type="submission" date="2018-11" db="EMBL/GenBank/DDBJ databases">
        <authorList>
            <person name="Grassa J C."/>
        </authorList>
    </citation>
    <scope>NUCLEOTIDE SEQUENCE [LARGE SCALE GENOMIC DNA]</scope>
</reference>